<name>A0ABC8YKA2_9POAL</name>
<gene>
    <name evidence="3" type="ORF">URODEC1_LOCUS34445</name>
</gene>
<dbReference type="InterPro" id="IPR039979">
    <property type="entry name" value="PRPF18"/>
</dbReference>
<evidence type="ECO:0000259" key="2">
    <source>
        <dbReference type="SMART" id="SM00500"/>
    </source>
</evidence>
<dbReference type="Pfam" id="PF02840">
    <property type="entry name" value="Prp18"/>
    <property type="match status" value="1"/>
</dbReference>
<dbReference type="Proteomes" id="UP001497457">
    <property type="component" value="Chromosome 16b"/>
</dbReference>
<feature type="compositionally biased region" description="Low complexity" evidence="1">
    <location>
        <begin position="56"/>
        <end position="80"/>
    </location>
</feature>
<proteinExistence type="predicted"/>
<dbReference type="InterPro" id="IPR036285">
    <property type="entry name" value="PRP4-like_sf"/>
</dbReference>
<dbReference type="InterPro" id="IPR004098">
    <property type="entry name" value="Prp18"/>
</dbReference>
<feature type="domain" description="Pre-mRNA processing factor 4 (PRP4)-like" evidence="2">
    <location>
        <begin position="93"/>
        <end position="147"/>
    </location>
</feature>
<organism evidence="3 4">
    <name type="scientific">Urochloa decumbens</name>
    <dbReference type="NCBI Taxonomy" id="240449"/>
    <lineage>
        <taxon>Eukaryota</taxon>
        <taxon>Viridiplantae</taxon>
        <taxon>Streptophyta</taxon>
        <taxon>Embryophyta</taxon>
        <taxon>Tracheophyta</taxon>
        <taxon>Spermatophyta</taxon>
        <taxon>Magnoliopsida</taxon>
        <taxon>Liliopsida</taxon>
        <taxon>Poales</taxon>
        <taxon>Poaceae</taxon>
        <taxon>PACMAD clade</taxon>
        <taxon>Panicoideae</taxon>
        <taxon>Panicodae</taxon>
        <taxon>Paniceae</taxon>
        <taxon>Melinidinae</taxon>
        <taxon>Urochloa</taxon>
    </lineage>
</organism>
<feature type="compositionally biased region" description="Basic and acidic residues" evidence="1">
    <location>
        <begin position="172"/>
        <end position="184"/>
    </location>
</feature>
<accession>A0ABC8YKA2</accession>
<protein>
    <recommendedName>
        <fullName evidence="2">Pre-mRNA processing factor 4 (PRP4)-like domain-containing protein</fullName>
    </recommendedName>
</protein>
<dbReference type="PANTHER" id="PTHR13007">
    <property type="entry name" value="PRE-MRNA SPLICING FACTOR-RELATED"/>
    <property type="match status" value="1"/>
</dbReference>
<feature type="region of interest" description="Disordered" evidence="1">
    <location>
        <begin position="41"/>
        <end position="95"/>
    </location>
</feature>
<evidence type="ECO:0000313" key="4">
    <source>
        <dbReference type="Proteomes" id="UP001497457"/>
    </source>
</evidence>
<dbReference type="Pfam" id="PF08799">
    <property type="entry name" value="PRP4"/>
    <property type="match status" value="1"/>
</dbReference>
<evidence type="ECO:0000313" key="3">
    <source>
        <dbReference type="EMBL" id="CAL4943892.1"/>
    </source>
</evidence>
<dbReference type="PANTHER" id="PTHR13007:SF20">
    <property type="entry name" value="PRE-MRNA-SPLICING FACTOR 18"/>
    <property type="match status" value="1"/>
</dbReference>
<dbReference type="InterPro" id="IPR014906">
    <property type="entry name" value="PRP4-like"/>
</dbReference>
<dbReference type="SUPFAM" id="SSF47938">
    <property type="entry name" value="Functional domain of the splicing factor Prp18"/>
    <property type="match status" value="1"/>
</dbReference>
<dbReference type="SMART" id="SM00500">
    <property type="entry name" value="SFM"/>
    <property type="match status" value="1"/>
</dbReference>
<dbReference type="EMBL" id="OZ075126">
    <property type="protein sequence ID" value="CAL4943892.1"/>
    <property type="molecule type" value="Genomic_DNA"/>
</dbReference>
<reference evidence="3" key="1">
    <citation type="submission" date="2024-10" db="EMBL/GenBank/DDBJ databases">
        <authorList>
            <person name="Ryan C."/>
        </authorList>
    </citation>
    <scope>NUCLEOTIDE SEQUENCE [LARGE SCALE GENOMIC DNA]</scope>
</reference>
<dbReference type="SUPFAM" id="SSF158230">
    <property type="entry name" value="PRP4-like"/>
    <property type="match status" value="1"/>
</dbReference>
<feature type="compositionally biased region" description="Basic and acidic residues" evidence="1">
    <location>
        <begin position="41"/>
        <end position="55"/>
    </location>
</feature>
<dbReference type="Gene3D" id="1.20.940.10">
    <property type="entry name" value="Functional domain of the splicing factor Prp18"/>
    <property type="match status" value="1"/>
</dbReference>
<feature type="region of interest" description="Disordered" evidence="1">
    <location>
        <begin position="164"/>
        <end position="184"/>
    </location>
</feature>
<keyword evidence="4" id="KW-1185">Reference proteome</keyword>
<evidence type="ECO:0000256" key="1">
    <source>
        <dbReference type="SAM" id="MobiDB-lite"/>
    </source>
</evidence>
<dbReference type="AlphaFoldDB" id="A0ABC8YKA2"/>
<dbReference type="Gene3D" id="4.10.280.110">
    <property type="entry name" value="Pre-mRNA processing factor 4 domain"/>
    <property type="match status" value="1"/>
</dbReference>
<sequence length="271" mass="30492">MDVLKRELQRKRQLLDADFGGRKILRRAEIEARELQRVREAERQRLLQKQLRDSHPSASSSPPGSSSSGSSPASAAADASLAENGPSGHTEPLPREEVIRRLRVLRQPATLFGEDDAARLRRLNEALEDPAALADVDAVEIGEGQTNDFHRDIQALRARAAAAAKPRAGAEAQRREGGGEEREVPFEELCDEDKIAAFFRRLMGEWSQEMDEMPEAERRTAKGKAAVATCKQCARYLDPLFKQCKKKNDEDYDSNWHSDMEDNRYDILYCS</sequence>